<name>A0A438NDX1_EXOME</name>
<reference evidence="1 2" key="1">
    <citation type="submission" date="2017-03" db="EMBL/GenBank/DDBJ databases">
        <title>Genomes of endolithic fungi from Antarctica.</title>
        <authorList>
            <person name="Coleine C."/>
            <person name="Masonjones S."/>
            <person name="Stajich J.E."/>
        </authorList>
    </citation>
    <scope>NUCLEOTIDE SEQUENCE [LARGE SCALE GENOMIC DNA]</scope>
    <source>
        <strain evidence="1 2">CCFEE 6314</strain>
    </source>
</reference>
<dbReference type="OrthoDB" id="4117972at2759"/>
<sequence length="291" mass="32098">MIPWATIQGSTSNLDFRGELNEYNLIHHVEYGPTQFIRGLHSSMLELAHERQFAVCQLGLSSAGFEVEHTTRISDTLDLILRVLNLHLAAGHHLEIAGRPASPHRDDVINCRPFGAEPSGLSRALPPGLELEPDIESCFTHEQPSPPNHSTSRMNQSCRSILNIQNLVNPISQETKTLKRKFSVTITHPTIDADEDYLSKHMAPSEELELQNLLKFNRALRTSGPSAARINKIPRQRLHNPFQAGSDIPRKTSMSPKACPEDLLASGHSKGGGSVILASAMTTRSTPSFNI</sequence>
<evidence type="ECO:0000313" key="2">
    <source>
        <dbReference type="Proteomes" id="UP000288859"/>
    </source>
</evidence>
<dbReference type="AlphaFoldDB" id="A0A438NDX1"/>
<comment type="caution">
    <text evidence="1">The sequence shown here is derived from an EMBL/GenBank/DDBJ whole genome shotgun (WGS) entry which is preliminary data.</text>
</comment>
<evidence type="ECO:0000313" key="1">
    <source>
        <dbReference type="EMBL" id="RVX73881.1"/>
    </source>
</evidence>
<dbReference type="VEuPathDB" id="FungiDB:PV10_02456"/>
<protein>
    <submittedName>
        <fullName evidence="1">Uncharacterized protein</fullName>
    </submittedName>
</protein>
<gene>
    <name evidence="1" type="ORF">B0A52_02771</name>
</gene>
<dbReference type="EMBL" id="NAJM01000006">
    <property type="protein sequence ID" value="RVX73881.1"/>
    <property type="molecule type" value="Genomic_DNA"/>
</dbReference>
<organism evidence="1 2">
    <name type="scientific">Exophiala mesophila</name>
    <name type="common">Black yeast-like fungus</name>
    <dbReference type="NCBI Taxonomy" id="212818"/>
    <lineage>
        <taxon>Eukaryota</taxon>
        <taxon>Fungi</taxon>
        <taxon>Dikarya</taxon>
        <taxon>Ascomycota</taxon>
        <taxon>Pezizomycotina</taxon>
        <taxon>Eurotiomycetes</taxon>
        <taxon>Chaetothyriomycetidae</taxon>
        <taxon>Chaetothyriales</taxon>
        <taxon>Herpotrichiellaceae</taxon>
        <taxon>Exophiala</taxon>
    </lineage>
</organism>
<accession>A0A438NDX1</accession>
<dbReference type="Proteomes" id="UP000288859">
    <property type="component" value="Unassembled WGS sequence"/>
</dbReference>
<proteinExistence type="predicted"/>